<accession>A0A1C7ID55</accession>
<keyword evidence="2" id="KW-0238">DNA-binding</keyword>
<dbReference type="Proteomes" id="UP000092574">
    <property type="component" value="Chromosome"/>
</dbReference>
<evidence type="ECO:0000256" key="3">
    <source>
        <dbReference type="ARBA" id="ARBA00023163"/>
    </source>
</evidence>
<dbReference type="GO" id="GO:0043565">
    <property type="term" value="F:sequence-specific DNA binding"/>
    <property type="evidence" value="ECO:0007669"/>
    <property type="project" value="InterPro"/>
</dbReference>
<dbReference type="AlphaFoldDB" id="A0A1C7ID55"/>
<dbReference type="Pfam" id="PF02311">
    <property type="entry name" value="AraC_binding"/>
    <property type="match status" value="1"/>
</dbReference>
<keyword evidence="6" id="KW-1185">Reference proteome</keyword>
<dbReference type="SUPFAM" id="SSF51215">
    <property type="entry name" value="Regulatory protein AraC"/>
    <property type="match status" value="1"/>
</dbReference>
<dbReference type="Gene3D" id="2.60.120.10">
    <property type="entry name" value="Jelly Rolls"/>
    <property type="match status" value="1"/>
</dbReference>
<dbReference type="InterPro" id="IPR018060">
    <property type="entry name" value="HTH_AraC"/>
</dbReference>
<dbReference type="KEGG" id="byl:A4V09_18675"/>
<dbReference type="EMBL" id="CP015405">
    <property type="protein sequence ID" value="ANU77591.1"/>
    <property type="molecule type" value="Genomic_DNA"/>
</dbReference>
<dbReference type="Pfam" id="PF12833">
    <property type="entry name" value="HTH_18"/>
    <property type="match status" value="1"/>
</dbReference>
<keyword evidence="3" id="KW-0804">Transcription</keyword>
<evidence type="ECO:0000256" key="1">
    <source>
        <dbReference type="ARBA" id="ARBA00023015"/>
    </source>
</evidence>
<dbReference type="PROSITE" id="PS01124">
    <property type="entry name" value="HTH_ARAC_FAMILY_2"/>
    <property type="match status" value="1"/>
</dbReference>
<keyword evidence="1" id="KW-0805">Transcription regulation</keyword>
<dbReference type="STRING" id="1796616.A4V09_18675"/>
<evidence type="ECO:0000259" key="4">
    <source>
        <dbReference type="PROSITE" id="PS01124"/>
    </source>
</evidence>
<dbReference type="SUPFAM" id="SSF46689">
    <property type="entry name" value="Homeodomain-like"/>
    <property type="match status" value="1"/>
</dbReference>
<dbReference type="Gene3D" id="1.10.10.60">
    <property type="entry name" value="Homeodomain-like"/>
    <property type="match status" value="2"/>
</dbReference>
<protein>
    <recommendedName>
        <fullName evidence="4">HTH araC/xylS-type domain-containing protein</fullName>
    </recommendedName>
</protein>
<dbReference type="InterPro" id="IPR003313">
    <property type="entry name" value="AraC-bd"/>
</dbReference>
<dbReference type="InterPro" id="IPR009057">
    <property type="entry name" value="Homeodomain-like_sf"/>
</dbReference>
<name>A0A1C7ID55_9FIRM</name>
<dbReference type="PANTHER" id="PTHR43280">
    <property type="entry name" value="ARAC-FAMILY TRANSCRIPTIONAL REGULATOR"/>
    <property type="match status" value="1"/>
</dbReference>
<reference evidence="5" key="1">
    <citation type="submission" date="2017-04" db="EMBL/GenBank/DDBJ databases">
        <title>Complete Genome Sequences of Twelve Strains of a Stable Defined Moderately Diverse Mouse Microbiota 2 (sDMDMm2).</title>
        <authorList>
            <person name="Uchimura Y."/>
            <person name="Wyss M."/>
            <person name="Brugiroux S."/>
            <person name="Limenitakis J.P."/>
            <person name="Stecher B."/>
            <person name="McCoy K.D."/>
            <person name="Macpherson A.J."/>
        </authorList>
    </citation>
    <scope>NUCLEOTIDE SEQUENCE</scope>
    <source>
        <strain evidence="5">YL58</strain>
    </source>
</reference>
<dbReference type="GO" id="GO:0003700">
    <property type="term" value="F:DNA-binding transcription factor activity"/>
    <property type="evidence" value="ECO:0007669"/>
    <property type="project" value="InterPro"/>
</dbReference>
<organism evidence="5 6">
    <name type="scientific">Blautia pseudococcoides</name>
    <dbReference type="NCBI Taxonomy" id="1796616"/>
    <lineage>
        <taxon>Bacteria</taxon>
        <taxon>Bacillati</taxon>
        <taxon>Bacillota</taxon>
        <taxon>Clostridia</taxon>
        <taxon>Lachnospirales</taxon>
        <taxon>Lachnospiraceae</taxon>
        <taxon>Blautia</taxon>
    </lineage>
</organism>
<feature type="domain" description="HTH araC/xylS-type" evidence="4">
    <location>
        <begin position="252"/>
        <end position="349"/>
    </location>
</feature>
<dbReference type="PANTHER" id="PTHR43280:SF28">
    <property type="entry name" value="HTH-TYPE TRANSCRIPTIONAL ACTIVATOR RHAS"/>
    <property type="match status" value="1"/>
</dbReference>
<evidence type="ECO:0000256" key="2">
    <source>
        <dbReference type="ARBA" id="ARBA00023125"/>
    </source>
</evidence>
<dbReference type="InterPro" id="IPR037923">
    <property type="entry name" value="HTH-like"/>
</dbReference>
<evidence type="ECO:0000313" key="5">
    <source>
        <dbReference type="EMBL" id="ANU77591.1"/>
    </source>
</evidence>
<dbReference type="InterPro" id="IPR014710">
    <property type="entry name" value="RmlC-like_jellyroll"/>
</dbReference>
<dbReference type="SMART" id="SM00342">
    <property type="entry name" value="HTH_ARAC"/>
    <property type="match status" value="1"/>
</dbReference>
<sequence>MPLLKGLYNMESIINFNDILALSKKLETERLDRELSVVMVDEYKIDDQLRKSLKNDTYQFPDTFQTKTNKQILTRVQDQFSAKIHIKRTPVYFHKHDFVEILYIYKGHCKQFIENLETCIVLQEGDLFMLNQNVIHALQQEDEQSVLIKMIIPMEWISYEFIQDINHKSALFDFFVSAKSPQREYYNYLQYCCVGDERRLIEGIMTEYYLKQRYFEAAIKSYLQLLMIFLEREQKKYKCCRYRLSHSSLQAGEIIQYIYNHSEHITLEELAHVFSFNQSYLSRVIKENCKMNFHELVRESRLEKAAVLLSSSDYSVEKIAQAVGYQNAVPIYQGIKEKFGCSPAEYRKSYGKMSIENSTNQ</sequence>
<evidence type="ECO:0000313" key="6">
    <source>
        <dbReference type="Proteomes" id="UP000092574"/>
    </source>
</evidence>
<proteinExistence type="predicted"/>
<dbReference type="OrthoDB" id="9816335at2"/>
<gene>
    <name evidence="5" type="ORF">A4V09_18675</name>
</gene>